<comment type="caution">
    <text evidence="1">The sequence shown here is derived from an EMBL/GenBank/DDBJ whole genome shotgun (WGS) entry which is preliminary data.</text>
</comment>
<reference evidence="1 2" key="1">
    <citation type="journal article" date="2017" name="Mol. Plant">
        <title>The Genome of Medicinal Plant Macleaya cordata Provides New Insights into Benzylisoquinoline Alkaloids Metabolism.</title>
        <authorList>
            <person name="Liu X."/>
            <person name="Liu Y."/>
            <person name="Huang P."/>
            <person name="Ma Y."/>
            <person name="Qing Z."/>
            <person name="Tang Q."/>
            <person name="Cao H."/>
            <person name="Cheng P."/>
            <person name="Zheng Y."/>
            <person name="Yuan Z."/>
            <person name="Zhou Y."/>
            <person name="Liu J."/>
            <person name="Tang Z."/>
            <person name="Zhuo Y."/>
            <person name="Zhang Y."/>
            <person name="Yu L."/>
            <person name="Huang J."/>
            <person name="Yang P."/>
            <person name="Peng Q."/>
            <person name="Zhang J."/>
            <person name="Jiang W."/>
            <person name="Zhang Z."/>
            <person name="Lin K."/>
            <person name="Ro D.K."/>
            <person name="Chen X."/>
            <person name="Xiong X."/>
            <person name="Shang Y."/>
            <person name="Huang S."/>
            <person name="Zeng J."/>
        </authorList>
    </citation>
    <scope>NUCLEOTIDE SEQUENCE [LARGE SCALE GENOMIC DNA]</scope>
    <source>
        <strain evidence="2">cv. BLH2017</strain>
        <tissue evidence="1">Root</tissue>
    </source>
</reference>
<sequence length="72" mass="8370">MALPHTYLMILPPLQSLYAKKVDVEDYMLLCLANVEFRGRKITLIGILGSWWVLRSTPLQAELLSWHRNSEE</sequence>
<dbReference type="OrthoDB" id="748084at2759"/>
<keyword evidence="2" id="KW-1185">Reference proteome</keyword>
<organism evidence="1 2">
    <name type="scientific">Macleaya cordata</name>
    <name type="common">Five-seeded plume-poppy</name>
    <name type="synonym">Bocconia cordata</name>
    <dbReference type="NCBI Taxonomy" id="56857"/>
    <lineage>
        <taxon>Eukaryota</taxon>
        <taxon>Viridiplantae</taxon>
        <taxon>Streptophyta</taxon>
        <taxon>Embryophyta</taxon>
        <taxon>Tracheophyta</taxon>
        <taxon>Spermatophyta</taxon>
        <taxon>Magnoliopsida</taxon>
        <taxon>Ranunculales</taxon>
        <taxon>Papaveraceae</taxon>
        <taxon>Papaveroideae</taxon>
        <taxon>Macleaya</taxon>
    </lineage>
</organism>
<evidence type="ECO:0000313" key="2">
    <source>
        <dbReference type="Proteomes" id="UP000195402"/>
    </source>
</evidence>
<accession>A0A200RDH0</accession>
<protein>
    <submittedName>
        <fullName evidence="1">Uncharacterized protein</fullName>
    </submittedName>
</protein>
<dbReference type="AlphaFoldDB" id="A0A200RDH0"/>
<dbReference type="InParanoid" id="A0A200RDH0"/>
<name>A0A200RDH0_MACCD</name>
<evidence type="ECO:0000313" key="1">
    <source>
        <dbReference type="EMBL" id="OVA20764.1"/>
    </source>
</evidence>
<dbReference type="EMBL" id="MVGT01000057">
    <property type="protein sequence ID" value="OVA20764.1"/>
    <property type="molecule type" value="Genomic_DNA"/>
</dbReference>
<gene>
    <name evidence="1" type="ORF">BVC80_887g49</name>
</gene>
<dbReference type="Proteomes" id="UP000195402">
    <property type="component" value="Unassembled WGS sequence"/>
</dbReference>
<proteinExistence type="predicted"/>